<dbReference type="InterPro" id="IPR000917">
    <property type="entry name" value="Sulfatase_N"/>
</dbReference>
<evidence type="ECO:0000259" key="5">
    <source>
        <dbReference type="Pfam" id="PF00884"/>
    </source>
</evidence>
<dbReference type="PROSITE" id="PS00523">
    <property type="entry name" value="SULFATASE_1"/>
    <property type="match status" value="1"/>
</dbReference>
<evidence type="ECO:0000313" key="6">
    <source>
        <dbReference type="EMBL" id="GAL78105.1"/>
    </source>
</evidence>
<accession>A0A090WLZ8</accession>
<organism evidence="6 7">
    <name type="scientific">Algibacter lectus</name>
    <dbReference type="NCBI Taxonomy" id="221126"/>
    <lineage>
        <taxon>Bacteria</taxon>
        <taxon>Pseudomonadati</taxon>
        <taxon>Bacteroidota</taxon>
        <taxon>Flavobacteriia</taxon>
        <taxon>Flavobacteriales</taxon>
        <taxon>Flavobacteriaceae</taxon>
        <taxon>Algibacter</taxon>
    </lineage>
</organism>
<dbReference type="PROSITE" id="PS51257">
    <property type="entry name" value="PROKAR_LIPOPROTEIN"/>
    <property type="match status" value="1"/>
</dbReference>
<evidence type="ECO:0000313" key="7">
    <source>
        <dbReference type="Proteomes" id="UP000029643"/>
    </source>
</evidence>
<dbReference type="InterPro" id="IPR024607">
    <property type="entry name" value="Sulfatase_CS"/>
</dbReference>
<gene>
    <name evidence="6" type="ORF">JCM19274_4604</name>
</gene>
<dbReference type="EMBL" id="BBNU01000002">
    <property type="protein sequence ID" value="GAL78105.1"/>
    <property type="molecule type" value="Genomic_DNA"/>
</dbReference>
<dbReference type="AlphaFoldDB" id="A0A090WLZ8"/>
<evidence type="ECO:0000256" key="3">
    <source>
        <dbReference type="ARBA" id="ARBA00022801"/>
    </source>
</evidence>
<dbReference type="InterPro" id="IPR017850">
    <property type="entry name" value="Alkaline_phosphatase_core_sf"/>
</dbReference>
<dbReference type="RefSeq" id="WP_052415853.1">
    <property type="nucleotide sequence ID" value="NZ_BBNU01000002.1"/>
</dbReference>
<dbReference type="SUPFAM" id="SSF53649">
    <property type="entry name" value="Alkaline phosphatase-like"/>
    <property type="match status" value="1"/>
</dbReference>
<proteinExistence type="inferred from homology"/>
<comment type="caution">
    <text evidence="6">The sequence shown here is derived from an EMBL/GenBank/DDBJ whole genome shotgun (WGS) entry which is preliminary data.</text>
</comment>
<evidence type="ECO:0000256" key="2">
    <source>
        <dbReference type="ARBA" id="ARBA00022723"/>
    </source>
</evidence>
<dbReference type="EC" id="3.1.6.1" evidence="6"/>
<dbReference type="GO" id="GO:0004065">
    <property type="term" value="F:arylsulfatase activity"/>
    <property type="evidence" value="ECO:0007669"/>
    <property type="project" value="UniProtKB-EC"/>
</dbReference>
<protein>
    <submittedName>
        <fullName evidence="6">Arylsulfatase</fullName>
        <ecNumber evidence="6">3.1.6.1</ecNumber>
    </submittedName>
</protein>
<dbReference type="PANTHER" id="PTHR42693">
    <property type="entry name" value="ARYLSULFATASE FAMILY MEMBER"/>
    <property type="match status" value="1"/>
</dbReference>
<keyword evidence="3 6" id="KW-0378">Hydrolase</keyword>
<evidence type="ECO:0000256" key="1">
    <source>
        <dbReference type="ARBA" id="ARBA00008779"/>
    </source>
</evidence>
<dbReference type="Proteomes" id="UP000029643">
    <property type="component" value="Unassembled WGS sequence"/>
</dbReference>
<name>A0A090WLZ8_9FLAO</name>
<feature type="domain" description="Sulfatase N-terminal" evidence="5">
    <location>
        <begin position="39"/>
        <end position="216"/>
    </location>
</feature>
<evidence type="ECO:0000256" key="4">
    <source>
        <dbReference type="ARBA" id="ARBA00022837"/>
    </source>
</evidence>
<comment type="similarity">
    <text evidence="1">Belongs to the sulfatase family.</text>
</comment>
<dbReference type="Gene3D" id="3.40.720.10">
    <property type="entry name" value="Alkaline Phosphatase, subunit A"/>
    <property type="match status" value="1"/>
</dbReference>
<keyword evidence="4" id="KW-0106">Calcium</keyword>
<sequence>MHFNFVKYLAIVCLLGSFSCKNETKTTVESIVQEDIKQPNIVLLLCDDLGYGDLSSFGHSIIQTQHLDALAKTGIKLTNFYSTAPVCSPSRVGLLTGRSPNKAGVYDFIPGPKKSEDNRDLVHMQADEVTIPALLKKAGYDTCLSGKWHCNSRFNSKEQPQPNDFGFDHWFSTHNNASPSHQNPKNFVRNGEKVGEIEGFSSQIVVSEAINWLENKKK</sequence>
<keyword evidence="2" id="KW-0479">Metal-binding</keyword>
<dbReference type="PANTHER" id="PTHR42693:SF53">
    <property type="entry name" value="ENDO-4-O-SULFATASE"/>
    <property type="match status" value="1"/>
</dbReference>
<dbReference type="PROSITE" id="PS00149">
    <property type="entry name" value="SULFATASE_2"/>
    <property type="match status" value="1"/>
</dbReference>
<dbReference type="GO" id="GO:0046872">
    <property type="term" value="F:metal ion binding"/>
    <property type="evidence" value="ECO:0007669"/>
    <property type="project" value="UniProtKB-KW"/>
</dbReference>
<reference evidence="6 7" key="1">
    <citation type="journal article" date="2014" name="Genome Announc.">
        <title>Draft Genome Sequences of Marine Flavobacterium Algibacter lectus Strains SS8 and NR4.</title>
        <authorList>
            <person name="Takatani N."/>
            <person name="Nakanishi M."/>
            <person name="Meirelles P."/>
            <person name="Mino S."/>
            <person name="Suda W."/>
            <person name="Oshima K."/>
            <person name="Hattori M."/>
            <person name="Ohkuma M."/>
            <person name="Hosokawa M."/>
            <person name="Miyashita K."/>
            <person name="Thompson F.L."/>
            <person name="Niwa A."/>
            <person name="Sawabe T."/>
            <person name="Sawabe T."/>
        </authorList>
    </citation>
    <scope>NUCLEOTIDE SEQUENCE [LARGE SCALE GENOMIC DNA]</scope>
    <source>
        <strain evidence="7">JCM19274</strain>
    </source>
</reference>
<dbReference type="InterPro" id="IPR050738">
    <property type="entry name" value="Sulfatase"/>
</dbReference>
<dbReference type="STRING" id="221126.SAMN04489722_105123"/>
<dbReference type="Pfam" id="PF00884">
    <property type="entry name" value="Sulfatase"/>
    <property type="match status" value="1"/>
</dbReference>